<dbReference type="Proteomes" id="UP000828390">
    <property type="component" value="Unassembled WGS sequence"/>
</dbReference>
<evidence type="ECO:0000313" key="1">
    <source>
        <dbReference type="EMBL" id="KAH3794994.1"/>
    </source>
</evidence>
<accession>A0A9D4F9S2</accession>
<gene>
    <name evidence="1" type="ORF">DPMN_148538</name>
</gene>
<dbReference type="AlphaFoldDB" id="A0A9D4F9S2"/>
<sequence length="109" mass="12782">MAPWRPRFCLTDLNHFFKLFQDMSKFHEDWAKNVSSRLFTCFHYIHIKKTAPLPGGHVFSLITTIFKVVRDIHITNAKNVTSREKGPPGGHVFLPIQTIIELYCRIQVW</sequence>
<name>A0A9D4F9S2_DREPO</name>
<protein>
    <submittedName>
        <fullName evidence="1">Uncharacterized protein</fullName>
    </submittedName>
</protein>
<organism evidence="1 2">
    <name type="scientific">Dreissena polymorpha</name>
    <name type="common">Zebra mussel</name>
    <name type="synonym">Mytilus polymorpha</name>
    <dbReference type="NCBI Taxonomy" id="45954"/>
    <lineage>
        <taxon>Eukaryota</taxon>
        <taxon>Metazoa</taxon>
        <taxon>Spiralia</taxon>
        <taxon>Lophotrochozoa</taxon>
        <taxon>Mollusca</taxon>
        <taxon>Bivalvia</taxon>
        <taxon>Autobranchia</taxon>
        <taxon>Heteroconchia</taxon>
        <taxon>Euheterodonta</taxon>
        <taxon>Imparidentia</taxon>
        <taxon>Neoheterodontei</taxon>
        <taxon>Myida</taxon>
        <taxon>Dreissenoidea</taxon>
        <taxon>Dreissenidae</taxon>
        <taxon>Dreissena</taxon>
    </lineage>
</organism>
<evidence type="ECO:0000313" key="2">
    <source>
        <dbReference type="Proteomes" id="UP000828390"/>
    </source>
</evidence>
<comment type="caution">
    <text evidence="1">The sequence shown here is derived from an EMBL/GenBank/DDBJ whole genome shotgun (WGS) entry which is preliminary data.</text>
</comment>
<keyword evidence="2" id="KW-1185">Reference proteome</keyword>
<proteinExistence type="predicted"/>
<dbReference type="EMBL" id="JAIWYP010000007">
    <property type="protein sequence ID" value="KAH3794994.1"/>
    <property type="molecule type" value="Genomic_DNA"/>
</dbReference>
<reference evidence="1" key="1">
    <citation type="journal article" date="2019" name="bioRxiv">
        <title>The Genome of the Zebra Mussel, Dreissena polymorpha: A Resource for Invasive Species Research.</title>
        <authorList>
            <person name="McCartney M.A."/>
            <person name="Auch B."/>
            <person name="Kono T."/>
            <person name="Mallez S."/>
            <person name="Zhang Y."/>
            <person name="Obille A."/>
            <person name="Becker A."/>
            <person name="Abrahante J.E."/>
            <person name="Garbe J."/>
            <person name="Badalamenti J.P."/>
            <person name="Herman A."/>
            <person name="Mangelson H."/>
            <person name="Liachko I."/>
            <person name="Sullivan S."/>
            <person name="Sone E.D."/>
            <person name="Koren S."/>
            <person name="Silverstein K.A.T."/>
            <person name="Beckman K.B."/>
            <person name="Gohl D.M."/>
        </authorList>
    </citation>
    <scope>NUCLEOTIDE SEQUENCE</scope>
    <source>
        <strain evidence="1">Duluth1</strain>
        <tissue evidence="1">Whole animal</tissue>
    </source>
</reference>
<reference evidence="1" key="2">
    <citation type="submission" date="2020-11" db="EMBL/GenBank/DDBJ databases">
        <authorList>
            <person name="McCartney M.A."/>
            <person name="Auch B."/>
            <person name="Kono T."/>
            <person name="Mallez S."/>
            <person name="Becker A."/>
            <person name="Gohl D.M."/>
            <person name="Silverstein K.A.T."/>
            <person name="Koren S."/>
            <person name="Bechman K.B."/>
            <person name="Herman A."/>
            <person name="Abrahante J.E."/>
            <person name="Garbe J."/>
        </authorList>
    </citation>
    <scope>NUCLEOTIDE SEQUENCE</scope>
    <source>
        <strain evidence="1">Duluth1</strain>
        <tissue evidence="1">Whole animal</tissue>
    </source>
</reference>